<organism evidence="8">
    <name type="scientific">mine drainage metagenome</name>
    <dbReference type="NCBI Taxonomy" id="410659"/>
    <lineage>
        <taxon>unclassified sequences</taxon>
        <taxon>metagenomes</taxon>
        <taxon>ecological metagenomes</taxon>
    </lineage>
</organism>
<reference evidence="8" key="1">
    <citation type="submission" date="2016-10" db="EMBL/GenBank/DDBJ databases">
        <title>Sequence of Gallionella enrichment culture.</title>
        <authorList>
            <person name="Poehlein A."/>
            <person name="Muehling M."/>
            <person name="Daniel R."/>
        </authorList>
    </citation>
    <scope>NUCLEOTIDE SEQUENCE</scope>
</reference>
<dbReference type="GO" id="GO:0044781">
    <property type="term" value="P:bacterial-type flagellum organization"/>
    <property type="evidence" value="ECO:0007669"/>
    <property type="project" value="UniProtKB-KW"/>
</dbReference>
<gene>
    <name evidence="8" type="ORF">GALL_523010</name>
</gene>
<dbReference type="AlphaFoldDB" id="A0A1J5PEA6"/>
<proteinExistence type="predicted"/>
<dbReference type="Pfam" id="PF05280">
    <property type="entry name" value="FlhC"/>
    <property type="match status" value="1"/>
</dbReference>
<dbReference type="EMBL" id="MLJW01006815">
    <property type="protein sequence ID" value="OIQ66135.1"/>
    <property type="molecule type" value="Genomic_DNA"/>
</dbReference>
<keyword evidence="3" id="KW-0862">Zinc</keyword>
<dbReference type="GO" id="GO:0046872">
    <property type="term" value="F:metal ion binding"/>
    <property type="evidence" value="ECO:0007669"/>
    <property type="project" value="UniProtKB-KW"/>
</dbReference>
<dbReference type="GO" id="GO:1902208">
    <property type="term" value="P:regulation of bacterial-type flagellum assembly"/>
    <property type="evidence" value="ECO:0007669"/>
    <property type="project" value="InterPro"/>
</dbReference>
<keyword evidence="6" id="KW-0010">Activator</keyword>
<accession>A0A1J5PEA6</accession>
<dbReference type="GO" id="GO:0003677">
    <property type="term" value="F:DNA binding"/>
    <property type="evidence" value="ECO:0007669"/>
    <property type="project" value="UniProtKB-KW"/>
</dbReference>
<dbReference type="InterPro" id="IPR007944">
    <property type="entry name" value="FlhC"/>
</dbReference>
<comment type="caution">
    <text evidence="8">The sequence shown here is derived from an EMBL/GenBank/DDBJ whole genome shotgun (WGS) entry which is preliminary data.</text>
</comment>
<keyword evidence="2" id="KW-0479">Metal-binding</keyword>
<protein>
    <submittedName>
        <fullName evidence="8">Flagellar transcriptional activator (FlhC)</fullName>
    </submittedName>
</protein>
<keyword evidence="7" id="KW-0804">Transcription</keyword>
<keyword evidence="1" id="KW-0963">Cytoplasm</keyword>
<evidence type="ECO:0000256" key="3">
    <source>
        <dbReference type="ARBA" id="ARBA00022833"/>
    </source>
</evidence>
<evidence type="ECO:0000256" key="7">
    <source>
        <dbReference type="ARBA" id="ARBA00023163"/>
    </source>
</evidence>
<evidence type="ECO:0000256" key="1">
    <source>
        <dbReference type="ARBA" id="ARBA00022490"/>
    </source>
</evidence>
<dbReference type="SUPFAM" id="SSF160930">
    <property type="entry name" value="FlhC-like"/>
    <property type="match status" value="1"/>
</dbReference>
<keyword evidence="8" id="KW-0969">Cilium</keyword>
<evidence type="ECO:0000313" key="8">
    <source>
        <dbReference type="EMBL" id="OIQ66135.1"/>
    </source>
</evidence>
<keyword evidence="5" id="KW-0238">DNA-binding</keyword>
<sequence length="195" mass="21546">MAREHPIATLVGGELARMGARSATIYAVLKSPTLCGKEITPARLTTLARQIHLEATGESSHPGLMPSATSWYFSSDRRIMHSSLILSLAWSWRHLGPEQSFVKAYTIYWRLTGGDRTDLADGRTVSADRAWRLVQQSLLPMQNWIQAKARGHTAATPAIRLLRCRSCTIPVIASSENLRVTCPVCRGKDQTKSSC</sequence>
<evidence type="ECO:0000256" key="4">
    <source>
        <dbReference type="ARBA" id="ARBA00023015"/>
    </source>
</evidence>
<keyword evidence="8" id="KW-0966">Cell projection</keyword>
<keyword evidence="8" id="KW-0282">Flagellum</keyword>
<evidence type="ECO:0000256" key="6">
    <source>
        <dbReference type="ARBA" id="ARBA00023159"/>
    </source>
</evidence>
<evidence type="ECO:0000256" key="5">
    <source>
        <dbReference type="ARBA" id="ARBA00023125"/>
    </source>
</evidence>
<dbReference type="GO" id="GO:0045893">
    <property type="term" value="P:positive regulation of DNA-templated transcription"/>
    <property type="evidence" value="ECO:0007669"/>
    <property type="project" value="InterPro"/>
</dbReference>
<name>A0A1J5PEA6_9ZZZZ</name>
<keyword evidence="4" id="KW-0805">Transcription regulation</keyword>
<evidence type="ECO:0000256" key="2">
    <source>
        <dbReference type="ARBA" id="ARBA00022723"/>
    </source>
</evidence>